<gene>
    <name evidence="1" type="ORF">SAMN06265795_11818</name>
</gene>
<name>A0A239KXH7_9BURK</name>
<protein>
    <submittedName>
        <fullName evidence="1">Uncharacterized protein</fullName>
    </submittedName>
</protein>
<reference evidence="1 2" key="1">
    <citation type="submission" date="2017-06" db="EMBL/GenBank/DDBJ databases">
        <authorList>
            <person name="Kim H.J."/>
            <person name="Triplett B.A."/>
        </authorList>
    </citation>
    <scope>NUCLEOTIDE SEQUENCE [LARGE SCALE GENOMIC DNA]</scope>
    <source>
        <strain evidence="1 2">U15</strain>
    </source>
</reference>
<dbReference type="EMBL" id="FZOT01000018">
    <property type="protein sequence ID" value="SNT23066.1"/>
    <property type="molecule type" value="Genomic_DNA"/>
</dbReference>
<dbReference type="Proteomes" id="UP000198284">
    <property type="component" value="Unassembled WGS sequence"/>
</dbReference>
<dbReference type="AlphaFoldDB" id="A0A239KXH7"/>
<keyword evidence="2" id="KW-1185">Reference proteome</keyword>
<proteinExistence type="predicted"/>
<accession>A0A239KXH7</accession>
<evidence type="ECO:0000313" key="1">
    <source>
        <dbReference type="EMBL" id="SNT23066.1"/>
    </source>
</evidence>
<sequence length="40" mass="4280">MIMLTFFMVVAGIGAVLGLAEPIGLVVREILEHLRIGKGD</sequence>
<evidence type="ECO:0000313" key="2">
    <source>
        <dbReference type="Proteomes" id="UP000198284"/>
    </source>
</evidence>
<organism evidence="1 2">
    <name type="scientific">Noviherbaspirillum humi</name>
    <dbReference type="NCBI Taxonomy" id="1688639"/>
    <lineage>
        <taxon>Bacteria</taxon>
        <taxon>Pseudomonadati</taxon>
        <taxon>Pseudomonadota</taxon>
        <taxon>Betaproteobacteria</taxon>
        <taxon>Burkholderiales</taxon>
        <taxon>Oxalobacteraceae</taxon>
        <taxon>Noviherbaspirillum</taxon>
    </lineage>
</organism>